<comment type="caution">
    <text evidence="2">The sequence shown here is derived from an EMBL/GenBank/DDBJ whole genome shotgun (WGS) entry which is preliminary data.</text>
</comment>
<dbReference type="Proteomes" id="UP000297872">
    <property type="component" value="Unassembled WGS sequence"/>
</dbReference>
<evidence type="ECO:0000313" key="3">
    <source>
        <dbReference type="Proteomes" id="UP000297872"/>
    </source>
</evidence>
<accession>A0A4Y8VRN2</accession>
<dbReference type="InterPro" id="IPR036709">
    <property type="entry name" value="Autotransporte_beta_dom_sf"/>
</dbReference>
<dbReference type="Gene3D" id="2.40.128.130">
    <property type="entry name" value="Autotransporter beta-domain"/>
    <property type="match status" value="1"/>
</dbReference>
<keyword evidence="3" id="KW-1185">Reference proteome</keyword>
<keyword evidence="1" id="KW-0732">Signal</keyword>
<sequence>MKQKMIITMIACIGFSYSAIAQKAAIKTNLLYDATTTFNLGVEFSLAPKWTFDLSGNYNPWSFSDNKKWKHWIVQPEARYWFCNKMMGHFLGFHALGGQYNIGNIDADFMLLGTDFSKLKEHRFEGWMIGAGIAYGYTWTLSKHWNLEAELGLGYVFSKYDQYECEKCGEKVESDKSHHYVGPTKAAINLVYVF</sequence>
<dbReference type="AlphaFoldDB" id="A0A4Y8VRN2"/>
<name>A0A4Y8VRN2_9BACT</name>
<dbReference type="InterPro" id="IPR021958">
    <property type="entry name" value="DUF3575"/>
</dbReference>
<dbReference type="OrthoDB" id="1060107at2"/>
<reference evidence="2 3" key="1">
    <citation type="submission" date="2019-02" db="EMBL/GenBank/DDBJ databases">
        <title>Draft Genome Sequence of the Prevotella sp. BCRC 81118, Isolated from Human Feces.</title>
        <authorList>
            <person name="Huang C.-H."/>
        </authorList>
    </citation>
    <scope>NUCLEOTIDE SEQUENCE [LARGE SCALE GENOMIC DNA]</scope>
    <source>
        <strain evidence="2 3">BCRC 81118</strain>
    </source>
</reference>
<dbReference type="RefSeq" id="WP_022109766.1">
    <property type="nucleotide sequence ID" value="NZ_CP137559.1"/>
</dbReference>
<dbReference type="GeneID" id="302994564"/>
<dbReference type="SUPFAM" id="SSF103515">
    <property type="entry name" value="Autotransporter"/>
    <property type="match status" value="1"/>
</dbReference>
<organism evidence="2 3">
    <name type="scientific">Segatella hominis</name>
    <dbReference type="NCBI Taxonomy" id="2518605"/>
    <lineage>
        <taxon>Bacteria</taxon>
        <taxon>Pseudomonadati</taxon>
        <taxon>Bacteroidota</taxon>
        <taxon>Bacteroidia</taxon>
        <taxon>Bacteroidales</taxon>
        <taxon>Prevotellaceae</taxon>
        <taxon>Segatella</taxon>
    </lineage>
</organism>
<feature type="signal peptide" evidence="1">
    <location>
        <begin position="1"/>
        <end position="21"/>
    </location>
</feature>
<dbReference type="Pfam" id="PF12099">
    <property type="entry name" value="DUF3575"/>
    <property type="match status" value="1"/>
</dbReference>
<dbReference type="EMBL" id="SGVY01000008">
    <property type="protein sequence ID" value="TFH83026.1"/>
    <property type="molecule type" value="Genomic_DNA"/>
</dbReference>
<feature type="chain" id="PRO_5021444202" evidence="1">
    <location>
        <begin position="22"/>
        <end position="194"/>
    </location>
</feature>
<gene>
    <name evidence="2" type="ORF">EXN75_04555</name>
</gene>
<protein>
    <submittedName>
        <fullName evidence="2">DUF3575 domain-containing protein</fullName>
    </submittedName>
</protein>
<evidence type="ECO:0000256" key="1">
    <source>
        <dbReference type="SAM" id="SignalP"/>
    </source>
</evidence>
<proteinExistence type="predicted"/>
<evidence type="ECO:0000313" key="2">
    <source>
        <dbReference type="EMBL" id="TFH83026.1"/>
    </source>
</evidence>